<feature type="compositionally biased region" description="Low complexity" evidence="10">
    <location>
        <begin position="471"/>
        <end position="484"/>
    </location>
</feature>
<comment type="function">
    <text evidence="8">Binds the poly(A) tail of mRNA. Appears to be an important mediator of the multiple roles of the poly(A) tail in mRNA biogenesis, stability and translation.</text>
</comment>
<dbReference type="EMBL" id="JBEAFC010000007">
    <property type="protein sequence ID" value="KAL1551599.1"/>
    <property type="molecule type" value="Genomic_DNA"/>
</dbReference>
<dbReference type="AlphaFoldDB" id="A0ABD1H5A1"/>
<evidence type="ECO:0000256" key="4">
    <source>
        <dbReference type="ARBA" id="ARBA00022490"/>
    </source>
</evidence>
<name>A0ABD1H5A1_SALDI</name>
<comment type="caution">
    <text evidence="12">The sequence shown here is derived from an EMBL/GenBank/DDBJ whole genome shotgun (WGS) entry which is preliminary data.</text>
</comment>
<gene>
    <name evidence="12" type="ORF">AAHA92_19420</name>
</gene>
<feature type="domain" description="RRM" evidence="11">
    <location>
        <begin position="98"/>
        <end position="174"/>
    </location>
</feature>
<evidence type="ECO:0000256" key="5">
    <source>
        <dbReference type="ARBA" id="ARBA00022737"/>
    </source>
</evidence>
<dbReference type="Proteomes" id="UP001567538">
    <property type="component" value="Unassembled WGS sequence"/>
</dbReference>
<sequence>MAANETKLRTSLYVGDLHPDVVEKDLADKFSRVAPLLSVHLCRHKPSGRSLCYAYVNFWLPCHAFNALKCLNHTLLKGKPIRVMWNERDPVARNNNNGNLFVKNLDKSITSLLLEEVFSKYGTVVSCKIASENGISKGFGFVQFESEESAVAARTALHDSSLAGKKLYVSKFLRQSERNGAEGCFKNLYVKNIDEDITEDALKAKFSDYGKVINGVIMKDEKGKSKGFGFINFDSHEGAKRAMAFLNGEKLGSKNIFVARAMKKSELRKNSRQMSGSNSTGHSRESMASPISVINLNRPVRVKNLIRDYGAVNSAGRQLYGQEASKLHKPFKPVLDCTYFKCPALFKQPGAPLHSTVYQYFTSSHCNGAFPSRIDSGKGCMREGYVEMLNAPKLLSPMKKISGNGDGKEHSTNESLNFPEVVAAVNGSWFEGHLEGPKAQKLSSPVKLGSNGKGKELSSSRTLSVKTPIRSSSSLQKPGSPSSKVSTTMEANAQ</sequence>
<dbReference type="GO" id="GO:0003723">
    <property type="term" value="F:RNA binding"/>
    <property type="evidence" value="ECO:0007669"/>
    <property type="project" value="UniProtKB-UniRule"/>
</dbReference>
<organism evidence="12 13">
    <name type="scientific">Salvia divinorum</name>
    <name type="common">Maria pastora</name>
    <name type="synonym">Diviner's sage</name>
    <dbReference type="NCBI Taxonomy" id="28513"/>
    <lineage>
        <taxon>Eukaryota</taxon>
        <taxon>Viridiplantae</taxon>
        <taxon>Streptophyta</taxon>
        <taxon>Embryophyta</taxon>
        <taxon>Tracheophyta</taxon>
        <taxon>Spermatophyta</taxon>
        <taxon>Magnoliopsida</taxon>
        <taxon>eudicotyledons</taxon>
        <taxon>Gunneridae</taxon>
        <taxon>Pentapetalae</taxon>
        <taxon>asterids</taxon>
        <taxon>lamiids</taxon>
        <taxon>Lamiales</taxon>
        <taxon>Lamiaceae</taxon>
        <taxon>Nepetoideae</taxon>
        <taxon>Mentheae</taxon>
        <taxon>Salviinae</taxon>
        <taxon>Salvia</taxon>
        <taxon>Salvia subgen. Calosphace</taxon>
    </lineage>
</organism>
<evidence type="ECO:0000256" key="3">
    <source>
        <dbReference type="ARBA" id="ARBA00008557"/>
    </source>
</evidence>
<feature type="domain" description="RRM" evidence="11">
    <location>
        <begin position="10"/>
        <end position="88"/>
    </location>
</feature>
<dbReference type="PANTHER" id="PTHR24012">
    <property type="entry name" value="RNA BINDING PROTEIN"/>
    <property type="match status" value="1"/>
</dbReference>
<dbReference type="InterPro" id="IPR012677">
    <property type="entry name" value="Nucleotide-bd_a/b_plait_sf"/>
</dbReference>
<keyword evidence="5" id="KW-0677">Repeat</keyword>
<reference evidence="12 13" key="1">
    <citation type="submission" date="2024-06" db="EMBL/GenBank/DDBJ databases">
        <title>A chromosome level genome sequence of Diviner's sage (Salvia divinorum).</title>
        <authorList>
            <person name="Ford S.A."/>
            <person name="Ro D.-K."/>
            <person name="Ness R.W."/>
            <person name="Phillips M.A."/>
        </authorList>
    </citation>
    <scope>NUCLEOTIDE SEQUENCE [LARGE SCALE GENOMIC DNA]</scope>
    <source>
        <strain evidence="12">SAF-2024a</strain>
        <tissue evidence="12">Leaf</tissue>
    </source>
</reference>
<feature type="compositionally biased region" description="Polar residues" evidence="10">
    <location>
        <begin position="272"/>
        <end position="281"/>
    </location>
</feature>
<evidence type="ECO:0000256" key="6">
    <source>
        <dbReference type="ARBA" id="ARBA00022884"/>
    </source>
</evidence>
<evidence type="ECO:0000256" key="1">
    <source>
        <dbReference type="ARBA" id="ARBA00004123"/>
    </source>
</evidence>
<dbReference type="SUPFAM" id="SSF54928">
    <property type="entry name" value="RNA-binding domain, RBD"/>
    <property type="match status" value="2"/>
</dbReference>
<accession>A0ABD1H5A1</accession>
<feature type="domain" description="RRM" evidence="11">
    <location>
        <begin position="186"/>
        <end position="263"/>
    </location>
</feature>
<protein>
    <submittedName>
        <fullName evidence="12">Polyadenylate-binding protein 6-like isoform X1</fullName>
    </submittedName>
</protein>
<keyword evidence="7" id="KW-0539">Nucleus</keyword>
<dbReference type="Gene3D" id="3.30.70.330">
    <property type="match status" value="3"/>
</dbReference>
<proteinExistence type="inferred from homology"/>
<keyword evidence="13" id="KW-1185">Reference proteome</keyword>
<evidence type="ECO:0000256" key="8">
    <source>
        <dbReference type="ARBA" id="ARBA00054110"/>
    </source>
</evidence>
<evidence type="ECO:0000313" key="12">
    <source>
        <dbReference type="EMBL" id="KAL1551599.1"/>
    </source>
</evidence>
<dbReference type="GO" id="GO:0005634">
    <property type="term" value="C:nucleus"/>
    <property type="evidence" value="ECO:0007669"/>
    <property type="project" value="UniProtKB-SubCell"/>
</dbReference>
<dbReference type="GO" id="GO:0005737">
    <property type="term" value="C:cytoplasm"/>
    <property type="evidence" value="ECO:0007669"/>
    <property type="project" value="UniProtKB-SubCell"/>
</dbReference>
<evidence type="ECO:0000259" key="11">
    <source>
        <dbReference type="PROSITE" id="PS50102"/>
    </source>
</evidence>
<evidence type="ECO:0000256" key="9">
    <source>
        <dbReference type="PROSITE-ProRule" id="PRU00176"/>
    </source>
</evidence>
<dbReference type="FunFam" id="3.30.70.330:FF:000651">
    <property type="entry name" value="Poly(A) binding protein cytoplasmic 1 like"/>
    <property type="match status" value="1"/>
</dbReference>
<keyword evidence="4" id="KW-0963">Cytoplasm</keyword>
<keyword evidence="6 9" id="KW-0694">RNA-binding</keyword>
<dbReference type="PROSITE" id="PS50102">
    <property type="entry name" value="RRM"/>
    <property type="match status" value="3"/>
</dbReference>
<comment type="similarity">
    <text evidence="3">Belongs to the polyadenylate-binding protein type-1 family.</text>
</comment>
<dbReference type="Pfam" id="PF00076">
    <property type="entry name" value="RRM_1"/>
    <property type="match status" value="3"/>
</dbReference>
<evidence type="ECO:0000256" key="7">
    <source>
        <dbReference type="ARBA" id="ARBA00023242"/>
    </source>
</evidence>
<feature type="compositionally biased region" description="Polar residues" evidence="10">
    <location>
        <begin position="485"/>
        <end position="494"/>
    </location>
</feature>
<dbReference type="InterPro" id="IPR000504">
    <property type="entry name" value="RRM_dom"/>
</dbReference>
<feature type="region of interest" description="Disordered" evidence="10">
    <location>
        <begin position="440"/>
        <end position="494"/>
    </location>
</feature>
<evidence type="ECO:0000313" key="13">
    <source>
        <dbReference type="Proteomes" id="UP001567538"/>
    </source>
</evidence>
<evidence type="ECO:0000256" key="10">
    <source>
        <dbReference type="SAM" id="MobiDB-lite"/>
    </source>
</evidence>
<dbReference type="SMART" id="SM00360">
    <property type="entry name" value="RRM"/>
    <property type="match status" value="3"/>
</dbReference>
<feature type="region of interest" description="Disordered" evidence="10">
    <location>
        <begin position="266"/>
        <end position="288"/>
    </location>
</feature>
<comment type="subcellular location">
    <subcellularLocation>
        <location evidence="2">Cytoplasm</location>
    </subcellularLocation>
    <subcellularLocation>
        <location evidence="1">Nucleus</location>
    </subcellularLocation>
</comment>
<dbReference type="InterPro" id="IPR035979">
    <property type="entry name" value="RBD_domain_sf"/>
</dbReference>
<evidence type="ECO:0000256" key="2">
    <source>
        <dbReference type="ARBA" id="ARBA00004496"/>
    </source>
</evidence>